<gene>
    <name evidence="2" type="ORF">FIV46_06600</name>
</gene>
<dbReference type="InterPro" id="IPR016990">
    <property type="entry name" value="UCP032162_TM"/>
</dbReference>
<sequence>MQQSNDKIWFDATLYPHRSLSPRGFVILMVLISLISFTVGLVFYLRGAWPIFGFMGLDVLLIYVAFKLNYRSGKLVETISIIGDELIVRRIDHKGEEQCWAFNPYWVKVGLEFRKKDPKPIRQRHLFISSHGQGLFVGEFLTEEEREDVNRDLASALWRYKNSGHPAAV</sequence>
<dbReference type="OrthoDB" id="9808190at2"/>
<feature type="transmembrane region" description="Helical" evidence="1">
    <location>
        <begin position="25"/>
        <end position="45"/>
    </location>
</feature>
<dbReference type="InterPro" id="IPR019253">
    <property type="entry name" value="DUF2244_TM"/>
</dbReference>
<name>A0A501PPG9_9PROT</name>
<dbReference type="RefSeq" id="WP_139939685.1">
    <property type="nucleotide sequence ID" value="NZ_JBHSYP010000003.1"/>
</dbReference>
<evidence type="ECO:0000313" key="2">
    <source>
        <dbReference type="EMBL" id="TPD61874.1"/>
    </source>
</evidence>
<comment type="caution">
    <text evidence="2">The sequence shown here is derived from an EMBL/GenBank/DDBJ whole genome shotgun (WGS) entry which is preliminary data.</text>
</comment>
<keyword evidence="1" id="KW-0472">Membrane</keyword>
<evidence type="ECO:0000256" key="1">
    <source>
        <dbReference type="SAM" id="Phobius"/>
    </source>
</evidence>
<keyword evidence="1" id="KW-0812">Transmembrane</keyword>
<organism evidence="2 3">
    <name type="scientific">Emcibacter nanhaiensis</name>
    <dbReference type="NCBI Taxonomy" id="1505037"/>
    <lineage>
        <taxon>Bacteria</taxon>
        <taxon>Pseudomonadati</taxon>
        <taxon>Pseudomonadota</taxon>
        <taxon>Alphaproteobacteria</taxon>
        <taxon>Emcibacterales</taxon>
        <taxon>Emcibacteraceae</taxon>
        <taxon>Emcibacter</taxon>
    </lineage>
</organism>
<reference evidence="3" key="1">
    <citation type="submission" date="2019-06" db="EMBL/GenBank/DDBJ databases">
        <title>The complete genome of Emcibacter congregatus ZYLT.</title>
        <authorList>
            <person name="Zhao Z."/>
        </authorList>
    </citation>
    <scope>NUCLEOTIDE SEQUENCE [LARGE SCALE GENOMIC DNA]</scope>
    <source>
        <strain evidence="3">MCCC 1A06723</strain>
    </source>
</reference>
<dbReference type="AlphaFoldDB" id="A0A501PPG9"/>
<dbReference type="PIRSF" id="PIRSF032162">
    <property type="entry name" value="UCP032162_imp"/>
    <property type="match status" value="1"/>
</dbReference>
<dbReference type="Pfam" id="PF10003">
    <property type="entry name" value="DUF2244"/>
    <property type="match status" value="1"/>
</dbReference>
<proteinExistence type="predicted"/>
<feature type="transmembrane region" description="Helical" evidence="1">
    <location>
        <begin position="51"/>
        <end position="70"/>
    </location>
</feature>
<keyword evidence="3" id="KW-1185">Reference proteome</keyword>
<dbReference type="Proteomes" id="UP000319148">
    <property type="component" value="Unassembled WGS sequence"/>
</dbReference>
<keyword evidence="1" id="KW-1133">Transmembrane helix</keyword>
<evidence type="ECO:0000313" key="3">
    <source>
        <dbReference type="Proteomes" id="UP000319148"/>
    </source>
</evidence>
<dbReference type="EMBL" id="VFIY01000005">
    <property type="protein sequence ID" value="TPD61874.1"/>
    <property type="molecule type" value="Genomic_DNA"/>
</dbReference>
<protein>
    <submittedName>
        <fullName evidence="2">DUF2244 domain-containing protein</fullName>
    </submittedName>
</protein>
<accession>A0A501PPG9</accession>